<dbReference type="Gene3D" id="3.30.780.10">
    <property type="entry name" value="SUI1-like domain"/>
    <property type="match status" value="1"/>
</dbReference>
<dbReference type="InterPro" id="IPR050318">
    <property type="entry name" value="DENR/SUI1_TIF"/>
</dbReference>
<dbReference type="NCBIfam" id="TIGR01159">
    <property type="entry name" value="DRP1"/>
    <property type="match status" value="1"/>
</dbReference>
<dbReference type="CDD" id="cd11607">
    <property type="entry name" value="DENR_C"/>
    <property type="match status" value="1"/>
</dbReference>
<dbReference type="InterPro" id="IPR005873">
    <property type="entry name" value="DENR_eukaryotes"/>
</dbReference>
<dbReference type="InterPro" id="IPR048517">
    <property type="entry name" value="DENR_N"/>
</dbReference>
<keyword evidence="5" id="KW-0687">Ribonucleoprotein</keyword>
<evidence type="ECO:0000313" key="9">
    <source>
        <dbReference type="Proteomes" id="UP000094801"/>
    </source>
</evidence>
<keyword evidence="5" id="KW-0963">Cytoplasm</keyword>
<dbReference type="GO" id="GO:0003743">
    <property type="term" value="F:translation initiation factor activity"/>
    <property type="evidence" value="ECO:0007669"/>
    <property type="project" value="InterPro"/>
</dbReference>
<evidence type="ECO:0000313" key="8">
    <source>
        <dbReference type="EMBL" id="ODV83378.1"/>
    </source>
</evidence>
<dbReference type="GO" id="GO:0005840">
    <property type="term" value="C:ribosome"/>
    <property type="evidence" value="ECO:0007669"/>
    <property type="project" value="UniProtKB-KW"/>
</dbReference>
<dbReference type="InterPro" id="IPR036877">
    <property type="entry name" value="SUI1_dom_sf"/>
</dbReference>
<reference evidence="9" key="1">
    <citation type="submission" date="2016-04" db="EMBL/GenBank/DDBJ databases">
        <title>Comparative genomics of biotechnologically important yeasts.</title>
        <authorList>
            <consortium name="DOE Joint Genome Institute"/>
            <person name="Riley R."/>
            <person name="Haridas S."/>
            <person name="Wolfe K.H."/>
            <person name="Lopes M.R."/>
            <person name="Hittinger C.T."/>
            <person name="Goker M."/>
            <person name="Salamov A."/>
            <person name="Wisecaver J."/>
            <person name="Long T.M."/>
            <person name="Aerts A.L."/>
            <person name="Barry K."/>
            <person name="Choi C."/>
            <person name="Clum A."/>
            <person name="Coughlan A.Y."/>
            <person name="Deshpande S."/>
            <person name="Douglass A.P."/>
            <person name="Hanson S.J."/>
            <person name="Klenk H.-P."/>
            <person name="Labutti K."/>
            <person name="Lapidus A."/>
            <person name="Lindquist E."/>
            <person name="Lipzen A."/>
            <person name="Meier-Kolthoff J.P."/>
            <person name="Ohm R.A."/>
            <person name="Otillar R.P."/>
            <person name="Pangilinan J."/>
            <person name="Peng Y."/>
            <person name="Rokas A."/>
            <person name="Rosa C.A."/>
            <person name="Scheuner C."/>
            <person name="Sibirny A.A."/>
            <person name="Slot J.C."/>
            <person name="Stielow J.B."/>
            <person name="Sun H."/>
            <person name="Kurtzman C.P."/>
            <person name="Blackwell M."/>
            <person name="Grigoriev I.V."/>
            <person name="Jeffries T.W."/>
        </authorList>
    </citation>
    <scope>NUCLEOTIDE SEQUENCE [LARGE SCALE GENOMIC DNA]</scope>
    <source>
        <strain evidence="9">NRRL YB-2248</strain>
    </source>
</reference>
<evidence type="ECO:0000256" key="3">
    <source>
        <dbReference type="ARBA" id="ARBA00020058"/>
    </source>
</evidence>
<keyword evidence="6" id="KW-0175">Coiled coil</keyword>
<gene>
    <name evidence="8" type="ORF">CANARDRAFT_30004</name>
</gene>
<protein>
    <recommendedName>
        <fullName evidence="3 5">Translation machinery-associated protein 22</fullName>
    </recommendedName>
</protein>
<comment type="similarity">
    <text evidence="1 5">Belongs to the DENR family.</text>
</comment>
<evidence type="ECO:0000256" key="6">
    <source>
        <dbReference type="SAM" id="Coils"/>
    </source>
</evidence>
<dbReference type="SUPFAM" id="SSF55159">
    <property type="entry name" value="eIF1-like"/>
    <property type="match status" value="1"/>
</dbReference>
<dbReference type="GO" id="GO:0001731">
    <property type="term" value="P:formation of translation preinitiation complex"/>
    <property type="evidence" value="ECO:0007669"/>
    <property type="project" value="TreeGrafter"/>
</dbReference>
<dbReference type="InterPro" id="IPR046447">
    <property type="entry name" value="DENR_C"/>
</dbReference>
<dbReference type="PANTHER" id="PTHR12789">
    <property type="entry name" value="DENSITY-REGULATED PROTEIN HOMOLOG"/>
    <property type="match status" value="1"/>
</dbReference>
<comment type="subcellular location">
    <subcellularLocation>
        <location evidence="5">Cytoplasm</location>
    </subcellularLocation>
</comment>
<evidence type="ECO:0000256" key="4">
    <source>
        <dbReference type="ARBA" id="ARBA00022980"/>
    </source>
</evidence>
<evidence type="ECO:0000256" key="1">
    <source>
        <dbReference type="ARBA" id="ARBA00007514"/>
    </source>
</evidence>
<dbReference type="PROSITE" id="PS50296">
    <property type="entry name" value="SUI1"/>
    <property type="match status" value="1"/>
</dbReference>
<feature type="domain" description="SUI1" evidence="7">
    <location>
        <begin position="96"/>
        <end position="167"/>
    </location>
</feature>
<accession>A0A1E4SV39</accession>
<keyword evidence="4 5" id="KW-0689">Ribosomal protein</keyword>
<name>A0A1E4SV39_9ASCO</name>
<dbReference type="PANTHER" id="PTHR12789:SF0">
    <property type="entry name" value="DENSITY-REGULATED PROTEIN"/>
    <property type="match status" value="1"/>
</dbReference>
<dbReference type="Pfam" id="PF01253">
    <property type="entry name" value="SUI1"/>
    <property type="match status" value="1"/>
</dbReference>
<evidence type="ECO:0000256" key="5">
    <source>
        <dbReference type="RuleBase" id="RU361273"/>
    </source>
</evidence>
<organism evidence="8 9">
    <name type="scientific">[Candida] arabinofermentans NRRL YB-2248</name>
    <dbReference type="NCBI Taxonomy" id="983967"/>
    <lineage>
        <taxon>Eukaryota</taxon>
        <taxon>Fungi</taxon>
        <taxon>Dikarya</taxon>
        <taxon>Ascomycota</taxon>
        <taxon>Saccharomycotina</taxon>
        <taxon>Pichiomycetes</taxon>
        <taxon>Pichiales</taxon>
        <taxon>Pichiaceae</taxon>
        <taxon>Ogataea</taxon>
        <taxon>Ogataea/Candida clade</taxon>
    </lineage>
</organism>
<proteinExistence type="inferred from homology"/>
<sequence length="192" mass="21445">MSEIETVQPVKVIYCQVCTFPVEYCEFGKLFKKCKTSLESTNPELYESMYSDSAKPQGSSLSAEREAKMTESLAKMQLKEERKLEREMEELQKSKVLIKRIQRTKHKAVISIAGLEVFGVDMKSLAKTFASKFATGASVTKNAEKKDEVVIQGDVGDEVEAYLTGILAEKGMVNVKVEQVSEKKPKKKASTT</sequence>
<dbReference type="GO" id="GO:0003729">
    <property type="term" value="F:mRNA binding"/>
    <property type="evidence" value="ECO:0007669"/>
    <property type="project" value="TreeGrafter"/>
</dbReference>
<dbReference type="InterPro" id="IPR001950">
    <property type="entry name" value="SUI1"/>
</dbReference>
<dbReference type="AlphaFoldDB" id="A0A1E4SV39"/>
<dbReference type="EMBL" id="KV453864">
    <property type="protein sequence ID" value="ODV83378.1"/>
    <property type="molecule type" value="Genomic_DNA"/>
</dbReference>
<evidence type="ECO:0000256" key="2">
    <source>
        <dbReference type="ARBA" id="ARBA00011742"/>
    </source>
</evidence>
<evidence type="ECO:0000259" key="7">
    <source>
        <dbReference type="PROSITE" id="PS50296"/>
    </source>
</evidence>
<keyword evidence="9" id="KW-1185">Reference proteome</keyword>
<dbReference type="Proteomes" id="UP000094801">
    <property type="component" value="Unassembled WGS sequence"/>
</dbReference>
<comment type="subunit">
    <text evidence="2 5">Interacts with the 40S ribosomal subunit.</text>
</comment>
<dbReference type="OrthoDB" id="277199at2759"/>
<dbReference type="STRING" id="983967.A0A1E4SV39"/>
<comment type="domain">
    <text evidence="5">The SUI1 domain may be involved in RNA binding.</text>
</comment>
<dbReference type="GO" id="GO:0005737">
    <property type="term" value="C:cytoplasm"/>
    <property type="evidence" value="ECO:0007669"/>
    <property type="project" value="UniProtKB-SubCell"/>
</dbReference>
<dbReference type="GO" id="GO:0002188">
    <property type="term" value="P:translation reinitiation"/>
    <property type="evidence" value="ECO:0007669"/>
    <property type="project" value="TreeGrafter"/>
</dbReference>
<feature type="coiled-coil region" evidence="6">
    <location>
        <begin position="74"/>
        <end position="104"/>
    </location>
</feature>
<dbReference type="GO" id="GO:1990904">
    <property type="term" value="C:ribonucleoprotein complex"/>
    <property type="evidence" value="ECO:0007669"/>
    <property type="project" value="UniProtKB-KW"/>
</dbReference>
<dbReference type="Pfam" id="PF21023">
    <property type="entry name" value="DENR_N"/>
    <property type="match status" value="1"/>
</dbReference>